<dbReference type="InterPro" id="IPR012334">
    <property type="entry name" value="Pectin_lyas_fold"/>
</dbReference>
<comment type="caution">
    <text evidence="2">The sequence shown here is derived from an EMBL/GenBank/DDBJ whole genome shotgun (WGS) entry which is preliminary data.</text>
</comment>
<evidence type="ECO:0000313" key="3">
    <source>
        <dbReference type="Proteomes" id="UP000240717"/>
    </source>
</evidence>
<dbReference type="InterPro" id="IPR011050">
    <property type="entry name" value="Pectin_lyase_fold/virulence"/>
</dbReference>
<proteinExistence type="predicted"/>
<dbReference type="STRING" id="1194526.A284_04420"/>
<feature type="domain" description="Rhamnogalacturonase A/B/Epimerase-like pectate lyase" evidence="1">
    <location>
        <begin position="2"/>
        <end position="165"/>
    </location>
</feature>
<dbReference type="Proteomes" id="UP000240717">
    <property type="component" value="Unassembled WGS sequence"/>
</dbReference>
<dbReference type="SUPFAM" id="SSF51126">
    <property type="entry name" value="Pectin lyase-like"/>
    <property type="match status" value="1"/>
</dbReference>
<dbReference type="EMBL" id="PZEV01000011">
    <property type="protein sequence ID" value="PTI51589.1"/>
    <property type="molecule type" value="Genomic_DNA"/>
</dbReference>
<evidence type="ECO:0000313" key="2">
    <source>
        <dbReference type="EMBL" id="PTI51589.1"/>
    </source>
</evidence>
<reference evidence="2 3" key="1">
    <citation type="journal article" date="2016" name="Front. Microbiol.">
        <title>Comprehensive Phylogenetic Analysis of Bovine Non-aureus Staphylococci Species Based on Whole-Genome Sequencing.</title>
        <authorList>
            <person name="Naushad S."/>
            <person name="Barkema H.W."/>
            <person name="Luby C."/>
            <person name="Condas L.A."/>
            <person name="Nobrega D.B."/>
            <person name="Carson D.A."/>
            <person name="De Buck J."/>
        </authorList>
    </citation>
    <scope>NUCLEOTIDE SEQUENCE [LARGE SCALE GENOMIC DNA]</scope>
    <source>
        <strain evidence="2 3">SNUC 2993</strain>
    </source>
</reference>
<name>A0A2T4Q1N1_STAWA</name>
<dbReference type="GO" id="GO:0016829">
    <property type="term" value="F:lyase activity"/>
    <property type="evidence" value="ECO:0007669"/>
    <property type="project" value="UniProtKB-KW"/>
</dbReference>
<protein>
    <submittedName>
        <fullName evidence="2">Pectate lyase</fullName>
    </submittedName>
</protein>
<organism evidence="2 3">
    <name type="scientific">Staphylococcus warneri</name>
    <dbReference type="NCBI Taxonomy" id="1292"/>
    <lineage>
        <taxon>Bacteria</taxon>
        <taxon>Bacillati</taxon>
        <taxon>Bacillota</taxon>
        <taxon>Bacilli</taxon>
        <taxon>Bacillales</taxon>
        <taxon>Staphylococcaceae</taxon>
        <taxon>Staphylococcus</taxon>
    </lineage>
</organism>
<accession>A0A2T4Q1N1</accession>
<dbReference type="Gene3D" id="2.160.20.10">
    <property type="entry name" value="Single-stranded right-handed beta-helix, Pectin lyase-like"/>
    <property type="match status" value="1"/>
</dbReference>
<dbReference type="RefSeq" id="WP_107532723.1">
    <property type="nucleotide sequence ID" value="NZ_PZEV01000011.1"/>
</dbReference>
<keyword evidence="2" id="KW-0456">Lyase</keyword>
<dbReference type="InterPro" id="IPR024535">
    <property type="entry name" value="RHGA/B-epi-like_pectate_lyase"/>
</dbReference>
<sequence>MFINVKDFGAEGQNKVKDTKAIQKALNKAKNGEHTVYIPKGTYHIGKALVIYDSTTLLLDDETVLLRYSKDALLKNGKPYIFYHEYRGNSHIHIKGGTFDMNGSNFPYNNTAICMGHAEDIQFIGVTFKNIVGGHAIDACGLNGLRIANCSFEGFLDIDGDRFFSEAVQLDIQVPGAFPKFGTTDGTITKNAIIENCYFGPSDDPNMKPWNRAIGSHASRYHRYYENIHIRDNVFDHIQEYALTPLKSQNTFISKNKFINCVGGIRFLGVKDGKNAADPYTGKDMGTQAGSNFNVIGNEFIGKMEKDAIHIRSYNNVKHTQIFIAGNTFNDKFQKIHLEDIDDLTLNQDDHLVSIEKKNVENIK</sequence>
<gene>
    <name evidence="2" type="ORF">BU085_04800</name>
</gene>
<dbReference type="Pfam" id="PF12708">
    <property type="entry name" value="Pect-lyase_RHGA_epim"/>
    <property type="match status" value="1"/>
</dbReference>
<dbReference type="AlphaFoldDB" id="A0A2T4Q1N1"/>
<evidence type="ECO:0000259" key="1">
    <source>
        <dbReference type="Pfam" id="PF12708"/>
    </source>
</evidence>